<name>A0ABV7RNK9_9GAMM</name>
<feature type="DNA-binding region" description="H-T-H motif" evidence="4">
    <location>
        <begin position="39"/>
        <end position="58"/>
    </location>
</feature>
<dbReference type="InterPro" id="IPR036271">
    <property type="entry name" value="Tet_transcr_reg_TetR-rel_C_sf"/>
</dbReference>
<keyword evidence="7" id="KW-1185">Reference proteome</keyword>
<evidence type="ECO:0000256" key="4">
    <source>
        <dbReference type="PROSITE-ProRule" id="PRU00335"/>
    </source>
</evidence>
<dbReference type="InterPro" id="IPR001647">
    <property type="entry name" value="HTH_TetR"/>
</dbReference>
<comment type="caution">
    <text evidence="6">The sequence shown here is derived from an EMBL/GenBank/DDBJ whole genome shotgun (WGS) entry which is preliminary data.</text>
</comment>
<dbReference type="Pfam" id="PF13305">
    <property type="entry name" value="TetR_C_33"/>
    <property type="match status" value="1"/>
</dbReference>
<keyword evidence="1" id="KW-0805">Transcription regulation</keyword>
<evidence type="ECO:0000313" key="6">
    <source>
        <dbReference type="EMBL" id="MFC3550222.1"/>
    </source>
</evidence>
<proteinExistence type="predicted"/>
<evidence type="ECO:0000259" key="5">
    <source>
        <dbReference type="PROSITE" id="PS50977"/>
    </source>
</evidence>
<organism evidence="6 7">
    <name type="scientific">Lysobacter cavernae</name>
    <dbReference type="NCBI Taxonomy" id="1685901"/>
    <lineage>
        <taxon>Bacteria</taxon>
        <taxon>Pseudomonadati</taxon>
        <taxon>Pseudomonadota</taxon>
        <taxon>Gammaproteobacteria</taxon>
        <taxon>Lysobacterales</taxon>
        <taxon>Lysobacteraceae</taxon>
        <taxon>Lysobacter</taxon>
    </lineage>
</organism>
<dbReference type="Pfam" id="PF00440">
    <property type="entry name" value="TetR_N"/>
    <property type="match status" value="1"/>
</dbReference>
<dbReference type="EMBL" id="JBHRXK010000001">
    <property type="protein sequence ID" value="MFC3550222.1"/>
    <property type="molecule type" value="Genomic_DNA"/>
</dbReference>
<dbReference type="PROSITE" id="PS50977">
    <property type="entry name" value="HTH_TETR_2"/>
    <property type="match status" value="1"/>
</dbReference>
<accession>A0ABV7RNK9</accession>
<dbReference type="Gene3D" id="1.10.357.10">
    <property type="entry name" value="Tetracycline Repressor, domain 2"/>
    <property type="match status" value="1"/>
</dbReference>
<sequence length="206" mass="23126">MVGGGFVYAVHMPSPLPTADRILRAARTLFERDGVQAVTMRRVADAVGITPMAIYRHFGNREALLKRISDDSFDTISRHWLARNQGGDALSRVIALQRIYLDYALAHPHLFDHAFSMRRADARRYPQDFHAGLSPTLTVAADAVADAMQAGQLRQDDAWDVAMTLWAHTHGLIALYRAGRFSYDDTQFRQLYDASLQRLLQGLKAS</sequence>
<keyword evidence="2 4" id="KW-0238">DNA-binding</keyword>
<keyword evidence="3" id="KW-0804">Transcription</keyword>
<evidence type="ECO:0000256" key="2">
    <source>
        <dbReference type="ARBA" id="ARBA00023125"/>
    </source>
</evidence>
<dbReference type="InterPro" id="IPR050109">
    <property type="entry name" value="HTH-type_TetR-like_transc_reg"/>
</dbReference>
<gene>
    <name evidence="6" type="ORF">ACFOLC_04265</name>
</gene>
<evidence type="ECO:0000313" key="7">
    <source>
        <dbReference type="Proteomes" id="UP001595740"/>
    </source>
</evidence>
<evidence type="ECO:0000256" key="3">
    <source>
        <dbReference type="ARBA" id="ARBA00023163"/>
    </source>
</evidence>
<dbReference type="SUPFAM" id="SSF46689">
    <property type="entry name" value="Homeodomain-like"/>
    <property type="match status" value="1"/>
</dbReference>
<dbReference type="PANTHER" id="PTHR30055">
    <property type="entry name" value="HTH-TYPE TRANSCRIPTIONAL REGULATOR RUTR"/>
    <property type="match status" value="1"/>
</dbReference>
<protein>
    <submittedName>
        <fullName evidence="6">TetR/AcrR family transcriptional regulator</fullName>
    </submittedName>
</protein>
<dbReference type="SUPFAM" id="SSF48498">
    <property type="entry name" value="Tetracyclin repressor-like, C-terminal domain"/>
    <property type="match status" value="1"/>
</dbReference>
<dbReference type="PRINTS" id="PR00455">
    <property type="entry name" value="HTHTETR"/>
</dbReference>
<dbReference type="RefSeq" id="WP_386757828.1">
    <property type="nucleotide sequence ID" value="NZ_JBHRXK010000001.1"/>
</dbReference>
<dbReference type="InterPro" id="IPR009057">
    <property type="entry name" value="Homeodomain-like_sf"/>
</dbReference>
<dbReference type="PANTHER" id="PTHR30055:SF151">
    <property type="entry name" value="TRANSCRIPTIONAL REGULATORY PROTEIN"/>
    <property type="match status" value="1"/>
</dbReference>
<reference evidence="7" key="1">
    <citation type="journal article" date="2019" name="Int. J. Syst. Evol. Microbiol.">
        <title>The Global Catalogue of Microorganisms (GCM) 10K type strain sequencing project: providing services to taxonomists for standard genome sequencing and annotation.</title>
        <authorList>
            <consortium name="The Broad Institute Genomics Platform"/>
            <consortium name="The Broad Institute Genome Sequencing Center for Infectious Disease"/>
            <person name="Wu L."/>
            <person name="Ma J."/>
        </authorList>
    </citation>
    <scope>NUCLEOTIDE SEQUENCE [LARGE SCALE GENOMIC DNA]</scope>
    <source>
        <strain evidence="7">KCTC 42875</strain>
    </source>
</reference>
<dbReference type="InterPro" id="IPR025996">
    <property type="entry name" value="MT1864/Rv1816-like_C"/>
</dbReference>
<dbReference type="Proteomes" id="UP001595740">
    <property type="component" value="Unassembled WGS sequence"/>
</dbReference>
<evidence type="ECO:0000256" key="1">
    <source>
        <dbReference type="ARBA" id="ARBA00023015"/>
    </source>
</evidence>
<feature type="domain" description="HTH tetR-type" evidence="5">
    <location>
        <begin position="16"/>
        <end position="76"/>
    </location>
</feature>